<feature type="signal peptide" evidence="1">
    <location>
        <begin position="1"/>
        <end position="21"/>
    </location>
</feature>
<comment type="caution">
    <text evidence="2">The sequence shown here is derived from an EMBL/GenBank/DDBJ whole genome shotgun (WGS) entry which is preliminary data.</text>
</comment>
<evidence type="ECO:0000313" key="3">
    <source>
        <dbReference type="Proteomes" id="UP000240010"/>
    </source>
</evidence>
<dbReference type="Proteomes" id="UP000240010">
    <property type="component" value="Unassembled WGS sequence"/>
</dbReference>
<dbReference type="AlphaFoldDB" id="A0A2S6HJH8"/>
<organism evidence="2 3">
    <name type="scientific">Methylobacter tundripaludum</name>
    <dbReference type="NCBI Taxonomy" id="173365"/>
    <lineage>
        <taxon>Bacteria</taxon>
        <taxon>Pseudomonadati</taxon>
        <taxon>Pseudomonadota</taxon>
        <taxon>Gammaproteobacteria</taxon>
        <taxon>Methylococcales</taxon>
        <taxon>Methylococcaceae</taxon>
        <taxon>Methylobacter</taxon>
    </lineage>
</organism>
<dbReference type="GO" id="GO:0019867">
    <property type="term" value="C:outer membrane"/>
    <property type="evidence" value="ECO:0007669"/>
    <property type="project" value="InterPro"/>
</dbReference>
<keyword evidence="1" id="KW-0732">Signal</keyword>
<dbReference type="RefSeq" id="WP_027149050.1">
    <property type="nucleotide sequence ID" value="NZ_PTIZ01000001.1"/>
</dbReference>
<dbReference type="InterPro" id="IPR004658">
    <property type="entry name" value="OMP_Slp"/>
</dbReference>
<accession>A0A2S6HJH8</accession>
<evidence type="ECO:0000313" key="2">
    <source>
        <dbReference type="EMBL" id="PPK77629.1"/>
    </source>
</evidence>
<dbReference type="EMBL" id="PTIZ01000001">
    <property type="protein sequence ID" value="PPK77629.1"/>
    <property type="molecule type" value="Genomic_DNA"/>
</dbReference>
<dbReference type="Pfam" id="PF03843">
    <property type="entry name" value="Slp"/>
    <property type="match status" value="1"/>
</dbReference>
<sequence length="187" mass="21376">MRRYLLLICLLLNACSNLPLAIKNPPQFDISYSQAVQKISNYKDAPVRWGGLIINVENEQNFSLVQVLYYPLDSGGKPQTDQPNEGRFLIKSPEFLDPAVYTVNTKITVAGTLAGDLERTIGKKVMRLPLISATAIHLWPVYVYDNRYDGFGYGYGYNPYYGGYPYYWGSYYWPSASPFMRPAFRPR</sequence>
<name>A0A2S6HJH8_9GAMM</name>
<reference evidence="2 3" key="1">
    <citation type="submission" date="2018-02" db="EMBL/GenBank/DDBJ databases">
        <title>Subsurface microbial communities from deep shales in Ohio and West Virginia, USA.</title>
        <authorList>
            <person name="Wrighton K."/>
        </authorList>
    </citation>
    <scope>NUCLEOTIDE SEQUENCE [LARGE SCALE GENOMIC DNA]</scope>
    <source>
        <strain evidence="2 3">OWC-DMM</strain>
    </source>
</reference>
<gene>
    <name evidence="2" type="ORF">B0F87_1017</name>
</gene>
<dbReference type="PANTHER" id="PTHR37530">
    <property type="entry name" value="OUTER MEMBRANE PROTEIN SLP"/>
    <property type="match status" value="1"/>
</dbReference>
<proteinExistence type="predicted"/>
<dbReference type="PIRSF" id="PIRSF004982">
    <property type="entry name" value="SlP"/>
    <property type="match status" value="1"/>
</dbReference>
<evidence type="ECO:0000256" key="1">
    <source>
        <dbReference type="SAM" id="SignalP"/>
    </source>
</evidence>
<protein>
    <submittedName>
        <fullName evidence="2">Outer membrane lipoprotein</fullName>
    </submittedName>
</protein>
<dbReference type="PANTHER" id="PTHR37530:SF1">
    <property type="entry name" value="OUTER MEMBRANE PROTEIN SLP"/>
    <property type="match status" value="1"/>
</dbReference>
<keyword evidence="2" id="KW-0449">Lipoprotein</keyword>
<feature type="chain" id="PRO_5015392202" evidence="1">
    <location>
        <begin position="22"/>
        <end position="187"/>
    </location>
</feature>